<accession>A0A834I754</accession>
<organism evidence="1 2">
    <name type="scientific">Rhynchophorus ferrugineus</name>
    <name type="common">Red palm weevil</name>
    <name type="synonym">Curculio ferrugineus</name>
    <dbReference type="NCBI Taxonomy" id="354439"/>
    <lineage>
        <taxon>Eukaryota</taxon>
        <taxon>Metazoa</taxon>
        <taxon>Ecdysozoa</taxon>
        <taxon>Arthropoda</taxon>
        <taxon>Hexapoda</taxon>
        <taxon>Insecta</taxon>
        <taxon>Pterygota</taxon>
        <taxon>Neoptera</taxon>
        <taxon>Endopterygota</taxon>
        <taxon>Coleoptera</taxon>
        <taxon>Polyphaga</taxon>
        <taxon>Cucujiformia</taxon>
        <taxon>Curculionidae</taxon>
        <taxon>Dryophthorinae</taxon>
        <taxon>Rhynchophorus</taxon>
    </lineage>
</organism>
<dbReference type="AlphaFoldDB" id="A0A834I754"/>
<evidence type="ECO:0000313" key="2">
    <source>
        <dbReference type="Proteomes" id="UP000625711"/>
    </source>
</evidence>
<reference evidence="1" key="1">
    <citation type="submission" date="2020-08" db="EMBL/GenBank/DDBJ databases">
        <title>Genome sequencing and assembly of the red palm weevil Rhynchophorus ferrugineus.</title>
        <authorList>
            <person name="Dias G.B."/>
            <person name="Bergman C.M."/>
            <person name="Manee M."/>
        </authorList>
    </citation>
    <scope>NUCLEOTIDE SEQUENCE</scope>
    <source>
        <strain evidence="1">AA-2017</strain>
        <tissue evidence="1">Whole larva</tissue>
    </source>
</reference>
<protein>
    <submittedName>
        <fullName evidence="1">Uncharacterized protein</fullName>
    </submittedName>
</protein>
<sequence length="96" mass="10222">MVVPMYDLPTSVDTTKKYVGNNLNINIGENTLSIVVVGNNCAIKIDNNRGAVKVVGNNCAVLIGKSSGTVKYIGNNGRITLSCDINKENISYCGKN</sequence>
<dbReference type="OrthoDB" id="8190314at2759"/>
<gene>
    <name evidence="1" type="ORF">GWI33_011336</name>
</gene>
<comment type="caution">
    <text evidence="1">The sequence shown here is derived from an EMBL/GenBank/DDBJ whole genome shotgun (WGS) entry which is preliminary data.</text>
</comment>
<feature type="non-terminal residue" evidence="1">
    <location>
        <position position="96"/>
    </location>
</feature>
<name>A0A834I754_RHYFE</name>
<dbReference type="Proteomes" id="UP000625711">
    <property type="component" value="Unassembled WGS sequence"/>
</dbReference>
<keyword evidence="2" id="KW-1185">Reference proteome</keyword>
<evidence type="ECO:0000313" key="1">
    <source>
        <dbReference type="EMBL" id="KAF7275720.1"/>
    </source>
</evidence>
<dbReference type="EMBL" id="JAACXV010009329">
    <property type="protein sequence ID" value="KAF7275720.1"/>
    <property type="molecule type" value="Genomic_DNA"/>
</dbReference>
<proteinExistence type="predicted"/>